<reference evidence="1" key="1">
    <citation type="submission" date="2021-04" db="EMBL/GenBank/DDBJ databases">
        <title>Genome based classification of Actinospica acidithermotolerans sp. nov., an actinobacterium isolated from an Indonesian hot spring.</title>
        <authorList>
            <person name="Kusuma A.B."/>
            <person name="Putra K.E."/>
            <person name="Nafisah S."/>
            <person name="Loh J."/>
            <person name="Nouioui I."/>
            <person name="Goodfellow M."/>
        </authorList>
    </citation>
    <scope>NUCLEOTIDE SEQUENCE</scope>
    <source>
        <strain evidence="1">CSCA 57</strain>
    </source>
</reference>
<gene>
    <name evidence="1" type="ORF">KDL01_16515</name>
</gene>
<keyword evidence="2" id="KW-1185">Reference proteome</keyword>
<dbReference type="EMBL" id="JAGSOG010000074">
    <property type="protein sequence ID" value="MBR7834878.1"/>
    <property type="molecule type" value="Genomic_DNA"/>
</dbReference>
<sequence length="114" mass="12536">MTGIGSTATGNTDSTASTDSLLVWLRVRREADWRHAPVLRRDPGVRDGFRAWCEGPVRGRDPVRAERLLAAYAVARADAERRAPLDFALLAGWQREILGGGAVPRGRRLCEGRV</sequence>
<proteinExistence type="predicted"/>
<protein>
    <submittedName>
        <fullName evidence="1">Uncharacterized protein</fullName>
    </submittedName>
</protein>
<evidence type="ECO:0000313" key="2">
    <source>
        <dbReference type="Proteomes" id="UP000675781"/>
    </source>
</evidence>
<accession>A0A941EPS2</accession>
<evidence type="ECO:0000313" key="1">
    <source>
        <dbReference type="EMBL" id="MBR7834878.1"/>
    </source>
</evidence>
<comment type="caution">
    <text evidence="1">The sequence shown here is derived from an EMBL/GenBank/DDBJ whole genome shotgun (WGS) entry which is preliminary data.</text>
</comment>
<organism evidence="1 2">
    <name type="scientific">Actinospica durhamensis</name>
    <dbReference type="NCBI Taxonomy" id="1508375"/>
    <lineage>
        <taxon>Bacteria</taxon>
        <taxon>Bacillati</taxon>
        <taxon>Actinomycetota</taxon>
        <taxon>Actinomycetes</taxon>
        <taxon>Catenulisporales</taxon>
        <taxon>Actinospicaceae</taxon>
        <taxon>Actinospica</taxon>
    </lineage>
</organism>
<dbReference type="Proteomes" id="UP000675781">
    <property type="component" value="Unassembled WGS sequence"/>
</dbReference>
<dbReference type="AlphaFoldDB" id="A0A941EPS2"/>
<name>A0A941EPS2_9ACTN</name>
<dbReference type="RefSeq" id="WP_212529394.1">
    <property type="nucleotide sequence ID" value="NZ_JAGSOG010000074.1"/>
</dbReference>